<gene>
    <name evidence="5" type="ORF">NQ317_009607</name>
</gene>
<evidence type="ECO:0008006" key="7">
    <source>
        <dbReference type="Google" id="ProtNLM"/>
    </source>
</evidence>
<organism evidence="5 6">
    <name type="scientific">Molorchus minor</name>
    <dbReference type="NCBI Taxonomy" id="1323400"/>
    <lineage>
        <taxon>Eukaryota</taxon>
        <taxon>Metazoa</taxon>
        <taxon>Ecdysozoa</taxon>
        <taxon>Arthropoda</taxon>
        <taxon>Hexapoda</taxon>
        <taxon>Insecta</taxon>
        <taxon>Pterygota</taxon>
        <taxon>Neoptera</taxon>
        <taxon>Endopterygota</taxon>
        <taxon>Coleoptera</taxon>
        <taxon>Polyphaga</taxon>
        <taxon>Cucujiformia</taxon>
        <taxon>Chrysomeloidea</taxon>
        <taxon>Cerambycidae</taxon>
        <taxon>Lamiinae</taxon>
        <taxon>Monochamini</taxon>
        <taxon>Molorchus</taxon>
    </lineage>
</organism>
<evidence type="ECO:0000256" key="4">
    <source>
        <dbReference type="ARBA" id="ARBA00023136"/>
    </source>
</evidence>
<comment type="subcellular location">
    <subcellularLocation>
        <location evidence="1">Membrane</location>
        <topology evidence="1">Multi-pass membrane protein</topology>
    </subcellularLocation>
</comment>
<keyword evidence="4" id="KW-0472">Membrane</keyword>
<evidence type="ECO:0000256" key="1">
    <source>
        <dbReference type="ARBA" id="ARBA00004141"/>
    </source>
</evidence>
<evidence type="ECO:0000256" key="2">
    <source>
        <dbReference type="ARBA" id="ARBA00022692"/>
    </source>
</evidence>
<keyword evidence="2" id="KW-0812">Transmembrane</keyword>
<evidence type="ECO:0000256" key="3">
    <source>
        <dbReference type="ARBA" id="ARBA00022989"/>
    </source>
</evidence>
<dbReference type="PANTHER" id="PTHR11662">
    <property type="entry name" value="SOLUTE CARRIER FAMILY 17"/>
    <property type="match status" value="1"/>
</dbReference>
<dbReference type="SUPFAM" id="SSF103473">
    <property type="entry name" value="MFS general substrate transporter"/>
    <property type="match status" value="1"/>
</dbReference>
<comment type="caution">
    <text evidence="5">The sequence shown here is derived from an EMBL/GenBank/DDBJ whole genome shotgun (WGS) entry which is preliminary data.</text>
</comment>
<dbReference type="Gene3D" id="1.20.1250.20">
    <property type="entry name" value="MFS general substrate transporter like domains"/>
    <property type="match status" value="1"/>
</dbReference>
<sequence>VSYLEVAPNYASVILGIGNTFGSLPGIISPILTGYIVTNEHGTKDWKVVFCTAAGIYLLWVHHLRSVCFCRTTTVGY</sequence>
<accession>A0ABQ9IVU0</accession>
<evidence type="ECO:0000313" key="5">
    <source>
        <dbReference type="EMBL" id="KAJ8966523.1"/>
    </source>
</evidence>
<proteinExistence type="predicted"/>
<name>A0ABQ9IVU0_9CUCU</name>
<feature type="non-terminal residue" evidence="5">
    <location>
        <position position="1"/>
    </location>
</feature>
<keyword evidence="6" id="KW-1185">Reference proteome</keyword>
<evidence type="ECO:0000313" key="6">
    <source>
        <dbReference type="Proteomes" id="UP001162164"/>
    </source>
</evidence>
<dbReference type="PANTHER" id="PTHR11662:SF455">
    <property type="entry name" value="GH23975P"/>
    <property type="match status" value="1"/>
</dbReference>
<dbReference type="EMBL" id="JAPWTJ010002348">
    <property type="protein sequence ID" value="KAJ8966523.1"/>
    <property type="molecule type" value="Genomic_DNA"/>
</dbReference>
<reference evidence="5" key="1">
    <citation type="journal article" date="2023" name="Insect Mol. Biol.">
        <title>Genome sequencing provides insights into the evolution of gene families encoding plant cell wall-degrading enzymes in longhorned beetles.</title>
        <authorList>
            <person name="Shin N.R."/>
            <person name="Okamura Y."/>
            <person name="Kirsch R."/>
            <person name="Pauchet Y."/>
        </authorList>
    </citation>
    <scope>NUCLEOTIDE SEQUENCE</scope>
    <source>
        <strain evidence="5">MMC_N1</strain>
    </source>
</reference>
<protein>
    <recommendedName>
        <fullName evidence="7">Inorganic phosphate cotransporter</fullName>
    </recommendedName>
</protein>
<dbReference type="Proteomes" id="UP001162164">
    <property type="component" value="Unassembled WGS sequence"/>
</dbReference>
<dbReference type="InterPro" id="IPR050382">
    <property type="entry name" value="MFS_Na/Anion_cotransporter"/>
</dbReference>
<dbReference type="InterPro" id="IPR036259">
    <property type="entry name" value="MFS_trans_sf"/>
</dbReference>
<keyword evidence="3" id="KW-1133">Transmembrane helix</keyword>